<protein>
    <submittedName>
        <fullName evidence="1">Uncharacterized protein</fullName>
    </submittedName>
</protein>
<reference evidence="1 2" key="1">
    <citation type="submission" date="2020-04" db="EMBL/GenBank/DDBJ databases">
        <title>Plant Genome Project.</title>
        <authorList>
            <person name="Zhang R.-G."/>
        </authorList>
    </citation>
    <scope>NUCLEOTIDE SEQUENCE [LARGE SCALE GENOMIC DNA]</scope>
    <source>
        <strain evidence="1">YNK0</strain>
        <tissue evidence="1">Leaf</tissue>
    </source>
</reference>
<dbReference type="AlphaFoldDB" id="A0A835DTV1"/>
<comment type="caution">
    <text evidence="1">The sequence shown here is derived from an EMBL/GenBank/DDBJ whole genome shotgun (WGS) entry which is preliminary data.</text>
</comment>
<evidence type="ECO:0000313" key="2">
    <source>
        <dbReference type="Proteomes" id="UP000655225"/>
    </source>
</evidence>
<gene>
    <name evidence="1" type="ORF">HHK36_000469</name>
</gene>
<dbReference type="Proteomes" id="UP000655225">
    <property type="component" value="Unassembled WGS sequence"/>
</dbReference>
<dbReference type="EMBL" id="JABCRI010000001">
    <property type="protein sequence ID" value="KAF8412504.1"/>
    <property type="molecule type" value="Genomic_DNA"/>
</dbReference>
<proteinExistence type="predicted"/>
<name>A0A835DTV1_TETSI</name>
<organism evidence="1 2">
    <name type="scientific">Tetracentron sinense</name>
    <name type="common">Spur-leaf</name>
    <dbReference type="NCBI Taxonomy" id="13715"/>
    <lineage>
        <taxon>Eukaryota</taxon>
        <taxon>Viridiplantae</taxon>
        <taxon>Streptophyta</taxon>
        <taxon>Embryophyta</taxon>
        <taxon>Tracheophyta</taxon>
        <taxon>Spermatophyta</taxon>
        <taxon>Magnoliopsida</taxon>
        <taxon>Trochodendrales</taxon>
        <taxon>Trochodendraceae</taxon>
        <taxon>Tetracentron</taxon>
    </lineage>
</organism>
<accession>A0A835DTV1</accession>
<sequence length="203" mass="22463">MASLLLNPYSCSSALLPLLRPETLTLCAKKTPKFCMRAVSTEARMQTYLIHISPFSLLTWQGLHLIHTVTASLVLKMGVTSIFVGNGINLGALRQDKMANVGKVAMDLSVSFLKADRISPKCLKLLVVHANLLCRRNNGPSKAPRVLDFSDKLTHLLVTAGVDKAVHLIDVNTNERCHHLLSMYPSSNSVFKIWSVFFYILVS</sequence>
<evidence type="ECO:0000313" key="1">
    <source>
        <dbReference type="EMBL" id="KAF8412504.1"/>
    </source>
</evidence>
<keyword evidence="2" id="KW-1185">Reference proteome</keyword>